<reference evidence="8 9" key="2">
    <citation type="journal article" date="2015" name="Syst. Appl. Microbiol.">
        <title>Nitrincola nitratireducens sp. nov. isolated from a haloalkaline crater lake.</title>
        <authorList>
            <person name="Singh A."/>
            <person name="Vaidya B."/>
            <person name="Tanuku N.R."/>
            <person name="Pinnaka A.K."/>
        </authorList>
    </citation>
    <scope>NUCLEOTIDE SEQUENCE [LARGE SCALE GENOMIC DNA]</scope>
    <source>
        <strain evidence="8 9">AK23</strain>
    </source>
</reference>
<feature type="transmembrane region" description="Helical" evidence="7">
    <location>
        <begin position="125"/>
        <end position="148"/>
    </location>
</feature>
<accession>W9USD0</accession>
<protein>
    <submittedName>
        <fullName evidence="8">Putative transporter YfdV</fullName>
    </submittedName>
</protein>
<keyword evidence="2" id="KW-0813">Transport</keyword>
<sequence length="312" mass="33670">MFAIMATTAPIFILISLGYMAVKTKLVPVEAVQGMSKIVLFFTLPALIFSTLARMEFDEVIIPLFLATYAGGSLLALGLGLLITRYVFKKNLTESGLKALGISNSNSAFFGYPVMLLAFEHPPTAAFAMALIIENMLIIPIALFILELSVARRQDVSPLRTFFSVIWRLLKHPLVLAVIGGVLASTLHLDLPEVMDRVLNMLSGASATLALIVLGGALVGTNLKGNLTDVSLIVSGKLILHPAMMLLMIWLLPSYDSTLQMGAILLAAVPMMSIYPILGSQYGYRNLCASALLMTTICSFFTLALLLSLLSI</sequence>
<reference evidence="9" key="1">
    <citation type="submission" date="2012-11" db="EMBL/GenBank/DDBJ databases">
        <authorList>
            <person name="Singh A."/>
            <person name="Pinnaka A.K."/>
            <person name="Vaidya B."/>
        </authorList>
    </citation>
    <scope>NUCLEOTIDE SEQUENCE [LARGE SCALE GENOMIC DNA]</scope>
    <source>
        <strain evidence="9">AK23</strain>
    </source>
</reference>
<evidence type="ECO:0000256" key="4">
    <source>
        <dbReference type="ARBA" id="ARBA00022692"/>
    </source>
</evidence>
<dbReference type="PANTHER" id="PTHR36838">
    <property type="entry name" value="AUXIN EFFLUX CARRIER FAMILY PROTEIN"/>
    <property type="match status" value="1"/>
</dbReference>
<feature type="transmembrane region" description="Helical" evidence="7">
    <location>
        <begin position="201"/>
        <end position="220"/>
    </location>
</feature>
<dbReference type="PANTHER" id="PTHR36838:SF3">
    <property type="entry name" value="TRANSPORTER AUXIN EFFLUX CARRIER EC FAMILY"/>
    <property type="match status" value="1"/>
</dbReference>
<evidence type="ECO:0000256" key="7">
    <source>
        <dbReference type="SAM" id="Phobius"/>
    </source>
</evidence>
<feature type="transmembrane region" description="Helical" evidence="7">
    <location>
        <begin position="6"/>
        <end position="22"/>
    </location>
</feature>
<dbReference type="STRING" id="1229521.D791_02907"/>
<evidence type="ECO:0000256" key="6">
    <source>
        <dbReference type="ARBA" id="ARBA00023136"/>
    </source>
</evidence>
<proteinExistence type="predicted"/>
<dbReference type="GO" id="GO:0055085">
    <property type="term" value="P:transmembrane transport"/>
    <property type="evidence" value="ECO:0007669"/>
    <property type="project" value="InterPro"/>
</dbReference>
<comment type="caution">
    <text evidence="8">The sequence shown here is derived from an EMBL/GenBank/DDBJ whole genome shotgun (WGS) entry which is preliminary data.</text>
</comment>
<dbReference type="Proteomes" id="UP000019464">
    <property type="component" value="Unassembled WGS sequence"/>
</dbReference>
<keyword evidence="9" id="KW-1185">Reference proteome</keyword>
<organism evidence="8 9">
    <name type="scientific">Nitrincola nitratireducens</name>
    <dbReference type="NCBI Taxonomy" id="1229521"/>
    <lineage>
        <taxon>Bacteria</taxon>
        <taxon>Pseudomonadati</taxon>
        <taxon>Pseudomonadota</taxon>
        <taxon>Gammaproteobacteria</taxon>
        <taxon>Oceanospirillales</taxon>
        <taxon>Oceanospirillaceae</taxon>
        <taxon>Nitrincola</taxon>
    </lineage>
</organism>
<feature type="transmembrane region" description="Helical" evidence="7">
    <location>
        <begin position="61"/>
        <end position="88"/>
    </location>
</feature>
<gene>
    <name evidence="8" type="ORF">D791_02907</name>
</gene>
<dbReference type="RefSeq" id="WP_036512524.1">
    <property type="nucleotide sequence ID" value="NZ_AONB01000016.1"/>
</dbReference>
<dbReference type="OrthoDB" id="9810457at2"/>
<evidence type="ECO:0000256" key="1">
    <source>
        <dbReference type="ARBA" id="ARBA00004141"/>
    </source>
</evidence>
<dbReference type="AlphaFoldDB" id="W9USD0"/>
<feature type="transmembrane region" description="Helical" evidence="7">
    <location>
        <begin position="232"/>
        <end position="252"/>
    </location>
</feature>
<dbReference type="InterPro" id="IPR004776">
    <property type="entry name" value="Mem_transp_PIN-like"/>
</dbReference>
<dbReference type="PATRIC" id="fig|1229521.3.peg.2941"/>
<evidence type="ECO:0000256" key="3">
    <source>
        <dbReference type="ARBA" id="ARBA00022475"/>
    </source>
</evidence>
<keyword evidence="6 7" id="KW-0472">Membrane</keyword>
<dbReference type="Pfam" id="PF03547">
    <property type="entry name" value="Mem_trans"/>
    <property type="match status" value="1"/>
</dbReference>
<keyword evidence="4 7" id="KW-0812">Transmembrane</keyword>
<evidence type="ECO:0000313" key="9">
    <source>
        <dbReference type="Proteomes" id="UP000019464"/>
    </source>
</evidence>
<feature type="transmembrane region" description="Helical" evidence="7">
    <location>
        <begin position="34"/>
        <end position="55"/>
    </location>
</feature>
<feature type="transmembrane region" description="Helical" evidence="7">
    <location>
        <begin position="169"/>
        <end position="189"/>
    </location>
</feature>
<keyword evidence="3" id="KW-1003">Cell membrane</keyword>
<evidence type="ECO:0000313" key="8">
    <source>
        <dbReference type="EMBL" id="EXJ10138.1"/>
    </source>
</evidence>
<keyword evidence="5 7" id="KW-1133">Transmembrane helix</keyword>
<dbReference type="EMBL" id="AONB01000016">
    <property type="protein sequence ID" value="EXJ10138.1"/>
    <property type="molecule type" value="Genomic_DNA"/>
</dbReference>
<feature type="transmembrane region" description="Helical" evidence="7">
    <location>
        <begin position="290"/>
        <end position="310"/>
    </location>
</feature>
<comment type="subcellular location">
    <subcellularLocation>
        <location evidence="1">Membrane</location>
        <topology evidence="1">Multi-pass membrane protein</topology>
    </subcellularLocation>
</comment>
<evidence type="ECO:0000256" key="5">
    <source>
        <dbReference type="ARBA" id="ARBA00022989"/>
    </source>
</evidence>
<name>W9USD0_9GAMM</name>
<feature type="transmembrane region" description="Helical" evidence="7">
    <location>
        <begin position="258"/>
        <end position="278"/>
    </location>
</feature>
<dbReference type="GO" id="GO:0016020">
    <property type="term" value="C:membrane"/>
    <property type="evidence" value="ECO:0007669"/>
    <property type="project" value="UniProtKB-SubCell"/>
</dbReference>
<evidence type="ECO:0000256" key="2">
    <source>
        <dbReference type="ARBA" id="ARBA00022448"/>
    </source>
</evidence>